<dbReference type="CDD" id="cd06173">
    <property type="entry name" value="MFS_MefA_like"/>
    <property type="match status" value="1"/>
</dbReference>
<dbReference type="Proteomes" id="UP000199103">
    <property type="component" value="Chromosome I"/>
</dbReference>
<evidence type="ECO:0000256" key="7">
    <source>
        <dbReference type="SAM" id="MobiDB-lite"/>
    </source>
</evidence>
<feature type="transmembrane region" description="Helical" evidence="8">
    <location>
        <begin position="68"/>
        <end position="88"/>
    </location>
</feature>
<gene>
    <name evidence="10" type="ORF">SAMN04489812_1689</name>
</gene>
<evidence type="ECO:0000313" key="11">
    <source>
        <dbReference type="Proteomes" id="UP000199103"/>
    </source>
</evidence>
<feature type="domain" description="Major facilitator superfamily (MFS) profile" evidence="9">
    <location>
        <begin position="59"/>
        <end position="456"/>
    </location>
</feature>
<evidence type="ECO:0000256" key="4">
    <source>
        <dbReference type="ARBA" id="ARBA00022692"/>
    </source>
</evidence>
<evidence type="ECO:0000313" key="10">
    <source>
        <dbReference type="EMBL" id="SDS36473.1"/>
    </source>
</evidence>
<comment type="subcellular location">
    <subcellularLocation>
        <location evidence="1">Cell membrane</location>
        <topology evidence="1">Multi-pass membrane protein</topology>
    </subcellularLocation>
</comment>
<keyword evidence="5 8" id="KW-1133">Transmembrane helix</keyword>
<reference evidence="10 11" key="1">
    <citation type="submission" date="2016-10" db="EMBL/GenBank/DDBJ databases">
        <authorList>
            <person name="de Groot N.N."/>
        </authorList>
    </citation>
    <scope>NUCLEOTIDE SEQUENCE [LARGE SCALE GENOMIC DNA]</scope>
    <source>
        <strain evidence="10 11">DSM 21800</strain>
    </source>
</reference>
<feature type="region of interest" description="Disordered" evidence="7">
    <location>
        <begin position="1"/>
        <end position="26"/>
    </location>
</feature>
<evidence type="ECO:0000256" key="8">
    <source>
        <dbReference type="SAM" id="Phobius"/>
    </source>
</evidence>
<feature type="transmembrane region" description="Helical" evidence="8">
    <location>
        <begin position="228"/>
        <end position="247"/>
    </location>
</feature>
<dbReference type="GO" id="GO:0022857">
    <property type="term" value="F:transmembrane transporter activity"/>
    <property type="evidence" value="ECO:0007669"/>
    <property type="project" value="InterPro"/>
</dbReference>
<dbReference type="InterPro" id="IPR036259">
    <property type="entry name" value="MFS_trans_sf"/>
</dbReference>
<evidence type="ECO:0000256" key="1">
    <source>
        <dbReference type="ARBA" id="ARBA00004651"/>
    </source>
</evidence>
<dbReference type="AlphaFoldDB" id="A0A1H1RLE3"/>
<keyword evidence="6 8" id="KW-0472">Membrane</keyword>
<dbReference type="SUPFAM" id="SSF103473">
    <property type="entry name" value="MFS general substrate transporter"/>
    <property type="match status" value="1"/>
</dbReference>
<name>A0A1H1RLE3_9ACTN</name>
<feature type="transmembrane region" description="Helical" evidence="8">
    <location>
        <begin position="370"/>
        <end position="390"/>
    </location>
</feature>
<feature type="transmembrane region" description="Helical" evidence="8">
    <location>
        <begin position="312"/>
        <end position="332"/>
    </location>
</feature>
<dbReference type="PROSITE" id="PS50850">
    <property type="entry name" value="MFS"/>
    <property type="match status" value="1"/>
</dbReference>
<proteinExistence type="predicted"/>
<dbReference type="STRING" id="630515.SAMN04489812_1689"/>
<keyword evidence="3" id="KW-1003">Cell membrane</keyword>
<dbReference type="PANTHER" id="PTHR23513">
    <property type="entry name" value="INTEGRAL MEMBRANE EFFLUX PROTEIN-RELATED"/>
    <property type="match status" value="1"/>
</dbReference>
<dbReference type="PANTHER" id="PTHR23513:SF11">
    <property type="entry name" value="STAPHYLOFERRIN A TRANSPORTER"/>
    <property type="match status" value="1"/>
</dbReference>
<evidence type="ECO:0000256" key="5">
    <source>
        <dbReference type="ARBA" id="ARBA00022989"/>
    </source>
</evidence>
<accession>A0A1H1RLE3</accession>
<evidence type="ECO:0000256" key="3">
    <source>
        <dbReference type="ARBA" id="ARBA00022475"/>
    </source>
</evidence>
<feature type="transmembrane region" description="Helical" evidence="8">
    <location>
        <begin position="100"/>
        <end position="121"/>
    </location>
</feature>
<feature type="transmembrane region" description="Helical" evidence="8">
    <location>
        <begin position="133"/>
        <end position="153"/>
    </location>
</feature>
<evidence type="ECO:0000259" key="9">
    <source>
        <dbReference type="PROSITE" id="PS50850"/>
    </source>
</evidence>
<feature type="transmembrane region" description="Helical" evidence="8">
    <location>
        <begin position="344"/>
        <end position="364"/>
    </location>
</feature>
<feature type="compositionally biased region" description="Basic and acidic residues" evidence="7">
    <location>
        <begin position="1"/>
        <end position="10"/>
    </location>
</feature>
<feature type="transmembrane region" description="Helical" evidence="8">
    <location>
        <begin position="279"/>
        <end position="300"/>
    </location>
</feature>
<evidence type="ECO:0000256" key="2">
    <source>
        <dbReference type="ARBA" id="ARBA00022448"/>
    </source>
</evidence>
<feature type="transmembrane region" description="Helical" evidence="8">
    <location>
        <begin position="433"/>
        <end position="453"/>
    </location>
</feature>
<evidence type="ECO:0000256" key="6">
    <source>
        <dbReference type="ARBA" id="ARBA00023136"/>
    </source>
</evidence>
<feature type="transmembrane region" description="Helical" evidence="8">
    <location>
        <begin position="159"/>
        <end position="176"/>
    </location>
</feature>
<keyword evidence="4 8" id="KW-0812">Transmembrane</keyword>
<keyword evidence="2" id="KW-0813">Transport</keyword>
<feature type="transmembrane region" description="Helical" evidence="8">
    <location>
        <begin position="402"/>
        <end position="421"/>
    </location>
</feature>
<organism evidence="10 11">
    <name type="scientific">Microlunatus soli</name>
    <dbReference type="NCBI Taxonomy" id="630515"/>
    <lineage>
        <taxon>Bacteria</taxon>
        <taxon>Bacillati</taxon>
        <taxon>Actinomycetota</taxon>
        <taxon>Actinomycetes</taxon>
        <taxon>Propionibacteriales</taxon>
        <taxon>Propionibacteriaceae</taxon>
        <taxon>Microlunatus</taxon>
    </lineage>
</organism>
<protein>
    <submittedName>
        <fullName evidence="10">Predicted arabinose efflux permease, MFS family</fullName>
    </submittedName>
</protein>
<dbReference type="InterPro" id="IPR010290">
    <property type="entry name" value="TM_effector"/>
</dbReference>
<dbReference type="InterPro" id="IPR020846">
    <property type="entry name" value="MFS_dom"/>
</dbReference>
<dbReference type="GO" id="GO:0005886">
    <property type="term" value="C:plasma membrane"/>
    <property type="evidence" value="ECO:0007669"/>
    <property type="project" value="UniProtKB-SubCell"/>
</dbReference>
<feature type="transmembrane region" description="Helical" evidence="8">
    <location>
        <begin position="197"/>
        <end position="222"/>
    </location>
</feature>
<keyword evidence="11" id="KW-1185">Reference proteome</keyword>
<dbReference type="Gene3D" id="1.20.1250.20">
    <property type="entry name" value="MFS general substrate transporter like domains"/>
    <property type="match status" value="1"/>
</dbReference>
<dbReference type="EMBL" id="LT629772">
    <property type="protein sequence ID" value="SDS36473.1"/>
    <property type="molecule type" value="Genomic_DNA"/>
</dbReference>
<dbReference type="Pfam" id="PF05977">
    <property type="entry name" value="MFS_3"/>
    <property type="match status" value="1"/>
</dbReference>
<sequence length="474" mass="49756">MSAVPAERRAPSVRLDPTDPIDLDESSFDRAAAPTVDAADLSPADQQTAPKAAFRWPRSFSALQVRNYRIYVCSQLVANTGLWMQRIAQDWLISDLTGSAAAVGITVACQFLPVLLFGMFGGLIADRFGKRRVLMITQSVAAGLAILLGTLAVTGAVQAWHVFTIAALLGFVTVVDNPTRQAFVSELVGHAHIRNAISLNSSVFQLGGLIGPAISGVLINAVGQGPSFMINGGACLLVVTLLGIMAIPESHRTGAATADASIKDQVAEGLRYIRRTPEVMWAIVLVAALALFGLNMPVILTAFATTEFNAGVGGYSMFNTLVAIGSLTGALLSARRSASPRLRFLVSCLVGLGIGLALASVFGIELLFCATLIGIGIVTMLFMTSANSLVQMTAPAAVRGRVMSVYLLMLLGCQAIGGPIVGSAIDHFGVRPTMLTCGVIVALVAVSAGLAMAHQSQLRLTVVRSRVPLHIVHR</sequence>